<sequence>MNGFPSKRRSNNNNNKNDTTTNPYETYQLPPPISLHNGSNNSISNKIINRLLNPFDNGDNNDDDDDGNDQSKNFSSSSSSSSSAIQQQRQSSSLHNHNNHLNIKSSSFKSNNQQSLSSSSLLINSYHVASNEMCYFCFDVLYAHLYQKSSPGRPNFANKSYPLFVTWNVGNDRRLRGCIGTFNSIPLHSGLRDYALTSALRDHRFAPITKDEFINLHVSVSVLINFESALDYKDWIIGIHGIRIEFRSDNGTKRTATFLPEVAVEQNWNHSQTIDSLLRKGGFRGQITEQVRKDVRLTRYQSEKITISYQDYYDNFNNNIINN</sequence>
<organism evidence="3 4">
    <name type="scientific">Dermatophagoides farinae</name>
    <name type="common">American house dust mite</name>
    <dbReference type="NCBI Taxonomy" id="6954"/>
    <lineage>
        <taxon>Eukaryota</taxon>
        <taxon>Metazoa</taxon>
        <taxon>Ecdysozoa</taxon>
        <taxon>Arthropoda</taxon>
        <taxon>Chelicerata</taxon>
        <taxon>Arachnida</taxon>
        <taxon>Acari</taxon>
        <taxon>Acariformes</taxon>
        <taxon>Sarcoptiformes</taxon>
        <taxon>Astigmata</taxon>
        <taxon>Psoroptidia</taxon>
        <taxon>Analgoidea</taxon>
        <taxon>Pyroglyphidae</taxon>
        <taxon>Dermatophagoidinae</taxon>
        <taxon>Dermatophagoides</taxon>
    </lineage>
</organism>
<evidence type="ECO:0000259" key="2">
    <source>
        <dbReference type="PROSITE" id="PS51112"/>
    </source>
</evidence>
<feature type="compositionally biased region" description="Low complexity" evidence="1">
    <location>
        <begin position="70"/>
        <end position="110"/>
    </location>
</feature>
<keyword evidence="4" id="KW-1185">Reference proteome</keyword>
<comment type="caution">
    <text evidence="3">The sequence shown here is derived from an EMBL/GenBank/DDBJ whole genome shotgun (WGS) entry which is preliminary data.</text>
</comment>
<dbReference type="NCBIfam" id="TIGR00296">
    <property type="entry name" value="TIGR00296 family protein"/>
    <property type="match status" value="1"/>
</dbReference>
<evidence type="ECO:0000313" key="4">
    <source>
        <dbReference type="Proteomes" id="UP000790347"/>
    </source>
</evidence>
<dbReference type="PANTHER" id="PTHR13016">
    <property type="entry name" value="AMMECR1 HOMOLOG"/>
    <property type="match status" value="1"/>
</dbReference>
<dbReference type="InterPro" id="IPR002733">
    <property type="entry name" value="AMMECR1_domain"/>
</dbReference>
<dbReference type="AlphaFoldDB" id="A0A922L0U5"/>
<feature type="compositionally biased region" description="Low complexity" evidence="1">
    <location>
        <begin position="11"/>
        <end position="22"/>
    </location>
</feature>
<dbReference type="Proteomes" id="UP000790347">
    <property type="component" value="Unassembled WGS sequence"/>
</dbReference>
<dbReference type="SUPFAM" id="SSF143447">
    <property type="entry name" value="AMMECR1-like"/>
    <property type="match status" value="1"/>
</dbReference>
<evidence type="ECO:0000256" key="1">
    <source>
        <dbReference type="SAM" id="MobiDB-lite"/>
    </source>
</evidence>
<dbReference type="PANTHER" id="PTHR13016:SF0">
    <property type="entry name" value="AMME SYNDROME CANDIDATE GENE 1 PROTEIN"/>
    <property type="match status" value="1"/>
</dbReference>
<dbReference type="InterPro" id="IPR036071">
    <property type="entry name" value="AMMECR1_dom_sf"/>
</dbReference>
<dbReference type="InterPro" id="IPR023473">
    <property type="entry name" value="AMMECR1"/>
</dbReference>
<dbReference type="InterPro" id="IPR027485">
    <property type="entry name" value="AMMECR1_N"/>
</dbReference>
<reference evidence="3" key="2">
    <citation type="journal article" date="2022" name="Res Sq">
        <title>Comparative Genomics Reveals Insights into the Divergent Evolution of Astigmatic Mites and Household Pest Adaptations.</title>
        <authorList>
            <person name="Xiong Q."/>
            <person name="Wan A.T.-Y."/>
            <person name="Liu X.-Y."/>
            <person name="Fung C.S.-H."/>
            <person name="Xiao X."/>
            <person name="Malainual N."/>
            <person name="Hou J."/>
            <person name="Wang L."/>
            <person name="Wang M."/>
            <person name="Yang K."/>
            <person name="Cui Y."/>
            <person name="Leung E."/>
            <person name="Nong W."/>
            <person name="Shin S.-K."/>
            <person name="Au S."/>
            <person name="Jeong K.Y."/>
            <person name="Chew F.T."/>
            <person name="Hui J."/>
            <person name="Leung T.F."/>
            <person name="Tungtrongchitr A."/>
            <person name="Zhong N."/>
            <person name="Liu Z."/>
            <person name="Tsui S."/>
        </authorList>
    </citation>
    <scope>NUCLEOTIDE SEQUENCE</scope>
    <source>
        <strain evidence="3">Derf</strain>
        <tissue evidence="3">Whole organism</tissue>
    </source>
</reference>
<feature type="compositionally biased region" description="Acidic residues" evidence="1">
    <location>
        <begin position="59"/>
        <end position="68"/>
    </location>
</feature>
<feature type="compositionally biased region" description="Basic residues" evidence="1">
    <location>
        <begin position="1"/>
        <end position="10"/>
    </location>
</feature>
<dbReference type="Pfam" id="PF01871">
    <property type="entry name" value="AMMECR1"/>
    <property type="match status" value="1"/>
</dbReference>
<protein>
    <submittedName>
        <fullName evidence="3">AMME chromosomal region protein 1-like</fullName>
    </submittedName>
</protein>
<feature type="domain" description="AMMECR1" evidence="2">
    <location>
        <begin position="122"/>
        <end position="316"/>
    </location>
</feature>
<dbReference type="EMBL" id="ASGP02000009">
    <property type="protein sequence ID" value="KAH9491275.1"/>
    <property type="molecule type" value="Genomic_DNA"/>
</dbReference>
<dbReference type="Gene3D" id="3.30.700.20">
    <property type="entry name" value="Hypothetical protein ph0010, domain 1"/>
    <property type="match status" value="1"/>
</dbReference>
<dbReference type="PROSITE" id="PS51112">
    <property type="entry name" value="AMMECR1"/>
    <property type="match status" value="1"/>
</dbReference>
<name>A0A922L0U5_DERFA</name>
<reference evidence="3" key="1">
    <citation type="submission" date="2013-05" db="EMBL/GenBank/DDBJ databases">
        <authorList>
            <person name="Yim A.K.Y."/>
            <person name="Chan T.F."/>
            <person name="Ji K.M."/>
            <person name="Liu X.Y."/>
            <person name="Zhou J.W."/>
            <person name="Li R.Q."/>
            <person name="Yang K.Y."/>
            <person name="Li J."/>
            <person name="Li M."/>
            <person name="Law P.T.W."/>
            <person name="Wu Y.L."/>
            <person name="Cai Z.L."/>
            <person name="Qin H."/>
            <person name="Bao Y."/>
            <person name="Leung R.K.K."/>
            <person name="Ng P.K.S."/>
            <person name="Zou J."/>
            <person name="Zhong X.J."/>
            <person name="Ran P.X."/>
            <person name="Zhong N.S."/>
            <person name="Liu Z.G."/>
            <person name="Tsui S.K.W."/>
        </authorList>
    </citation>
    <scope>NUCLEOTIDE SEQUENCE</scope>
    <source>
        <strain evidence="3">Derf</strain>
        <tissue evidence="3">Whole organism</tissue>
    </source>
</reference>
<feature type="region of interest" description="Disordered" evidence="1">
    <location>
        <begin position="1"/>
        <end position="40"/>
    </location>
</feature>
<feature type="region of interest" description="Disordered" evidence="1">
    <location>
        <begin position="54"/>
        <end position="110"/>
    </location>
</feature>
<proteinExistence type="predicted"/>
<accession>A0A922L0U5</accession>
<gene>
    <name evidence="3" type="primary">AMMECR1L_2</name>
    <name evidence="3" type="ORF">DERF_016007</name>
</gene>
<evidence type="ECO:0000313" key="3">
    <source>
        <dbReference type="EMBL" id="KAH9491275.1"/>
    </source>
</evidence>